<name>A0A271KA84_9HYPH</name>
<sequence>MTEPLYLTPEEVSERFRGAISTGTLANWRAMRVGPAFVKIGKSIVYPVADLNQWANQQTVKCRATNRLNGKEHEQS</sequence>
<dbReference type="InterPro" id="IPR041657">
    <property type="entry name" value="HTH_17"/>
</dbReference>
<dbReference type="GO" id="GO:0003677">
    <property type="term" value="F:DNA binding"/>
    <property type="evidence" value="ECO:0007669"/>
    <property type="project" value="UniProtKB-KW"/>
</dbReference>
<evidence type="ECO:0000313" key="2">
    <source>
        <dbReference type="EMBL" id="PAP92097.1"/>
    </source>
</evidence>
<dbReference type="Proteomes" id="UP000215931">
    <property type="component" value="Unassembled WGS sequence"/>
</dbReference>
<evidence type="ECO:0000313" key="3">
    <source>
        <dbReference type="Proteomes" id="UP000215931"/>
    </source>
</evidence>
<reference evidence="2 3" key="1">
    <citation type="submission" date="2017-08" db="EMBL/GenBank/DDBJ databases">
        <title>Mesorhizobium wenxinae sp. nov., a novel rhizobial species isolated from root nodules of chickpea (Cicer arietinum L.).</title>
        <authorList>
            <person name="Zhang J."/>
        </authorList>
    </citation>
    <scope>NUCLEOTIDE SEQUENCE [LARGE SCALE GENOMIC DNA]</scope>
    <source>
        <strain evidence="3">WYCCWR 10019</strain>
    </source>
</reference>
<dbReference type="Pfam" id="PF12728">
    <property type="entry name" value="HTH_17"/>
    <property type="match status" value="1"/>
</dbReference>
<gene>
    <name evidence="2" type="ORF">CIT31_29400</name>
</gene>
<keyword evidence="3" id="KW-1185">Reference proteome</keyword>
<accession>A0A271KA84</accession>
<feature type="domain" description="Helix-turn-helix" evidence="1">
    <location>
        <begin position="6"/>
        <end position="58"/>
    </location>
</feature>
<proteinExistence type="predicted"/>
<dbReference type="EMBL" id="NPKH01000037">
    <property type="protein sequence ID" value="PAP92097.1"/>
    <property type="molecule type" value="Genomic_DNA"/>
</dbReference>
<organism evidence="2 3">
    <name type="scientific">Mesorhizobium wenxiniae</name>
    <dbReference type="NCBI Taxonomy" id="2014805"/>
    <lineage>
        <taxon>Bacteria</taxon>
        <taxon>Pseudomonadati</taxon>
        <taxon>Pseudomonadota</taxon>
        <taxon>Alphaproteobacteria</taxon>
        <taxon>Hyphomicrobiales</taxon>
        <taxon>Phyllobacteriaceae</taxon>
        <taxon>Mesorhizobium</taxon>
    </lineage>
</organism>
<protein>
    <submittedName>
        <fullName evidence="2">DNA-binding protein</fullName>
    </submittedName>
</protein>
<dbReference type="RefSeq" id="WP_095521422.1">
    <property type="nucleotide sequence ID" value="NZ_NPKH01000037.1"/>
</dbReference>
<comment type="caution">
    <text evidence="2">The sequence shown here is derived from an EMBL/GenBank/DDBJ whole genome shotgun (WGS) entry which is preliminary data.</text>
</comment>
<keyword evidence="2" id="KW-0238">DNA-binding</keyword>
<dbReference type="OrthoDB" id="9806994at2"/>
<dbReference type="AlphaFoldDB" id="A0A271KA84"/>
<evidence type="ECO:0000259" key="1">
    <source>
        <dbReference type="Pfam" id="PF12728"/>
    </source>
</evidence>